<name>A0A2Z6DWZ8_HYDTE</name>
<organism evidence="4 5">
    <name type="scientific">Hydrogenophilus thermoluteolus</name>
    <name type="common">Pseudomonas hydrogenothermophila</name>
    <dbReference type="NCBI Taxonomy" id="297"/>
    <lineage>
        <taxon>Bacteria</taxon>
        <taxon>Pseudomonadati</taxon>
        <taxon>Pseudomonadota</taxon>
        <taxon>Hydrogenophilia</taxon>
        <taxon>Hydrogenophilales</taxon>
        <taxon>Hydrogenophilaceae</taxon>
        <taxon>Hydrogenophilus</taxon>
    </lineage>
</organism>
<dbReference type="InterPro" id="IPR013407">
    <property type="entry name" value="CRISPR-assoc_prot_Cmr2"/>
</dbReference>
<evidence type="ECO:0000259" key="3">
    <source>
        <dbReference type="PROSITE" id="PS50887"/>
    </source>
</evidence>
<dbReference type="PROSITE" id="PS50887">
    <property type="entry name" value="GGDEF"/>
    <property type="match status" value="1"/>
</dbReference>
<evidence type="ECO:0000256" key="2">
    <source>
        <dbReference type="ARBA" id="ARBA00023118"/>
    </source>
</evidence>
<dbReference type="Proteomes" id="UP000262004">
    <property type="component" value="Chromosome"/>
</dbReference>
<dbReference type="InterPro" id="IPR024615">
    <property type="entry name" value="CRISPR-assoc_Cmr2_N"/>
</dbReference>
<keyword evidence="5" id="KW-1185">Reference proteome</keyword>
<sequence>MQDEKLWQTKLAARLHDPPEKALVLLRTREGHEGGTVATLLQEIFPQGVPEEIARLTKQADHWAAAADRAAFPNREGDERYPAWQQVVFVNDPVLIHPLTGEAHRLQPFSDDVSAAEAQALGTEQQRELLQRDAEGKIDFRRSALALWRFTPELAGDLAEVWKLLPADSRVPDHTIHDHLDLTAAFAGAFAADPNGEPALLAVSIGPVQDFIAAARSTSDLWAGSHLLARLSWEAMRVICKALGPEAILFPRLRGVPQVDVWLVRECGLPVEHFNGCEWRKRSTDANPLFAAALPNRFTALVPASQASKIAARIESTVRAYALEKTKAAFRHLLQVTGIEDRDELYGYRQIERQLDGFPEVHWAAVPWSLASSAKDEKGRVLASDEKLAEAMRPFFTGEGKPGWLGSRAWQLLSGGLELEQGWFYRPNPGALYPALHELLERALAAVKATRRFGQTEEKGWRCALTGEGEWITTDANQLQTSYRQQSDTLWAKVSAKRRSLVKAGEHLSALPMLKRLWPTLYIEEVRDLIKAGGIERFVVSTHTLALASAIERAIEAGKQPEPDMTQGERVALPRRLDEKLRRSQAVDGWRRVPGWLEAQMERDEEGAGEAARQRLARILGAKPDTYYGLLLMDGDEMGAWLSAGADKTLPLKTSFHPTLKQRLDTRFDGDSNFVAYANELRAPNPAWHMAISEALNQFALHLVPEIVERAYLGRLIYAGGDDVLAMLAASDLLPAAAALRAAYSGQELTAAGGTAADTVRLQRLDNGWAQFGSKVLRLMGERATASAGLVIAHHQAPLGAVLRELRAAERRAKQLPGKNAWSLTVLKRGGGALFVTARWGEPLNLFDALRRLLTREDVSRRAAYHLVDWLDDVPPDQPEMVKSLLAYQMQRQCDSTQAQQQVAELVPRLVGLAFDDTQRPHKVEPLAWLADFMLAAEFLAREERHVRLREEA</sequence>
<protein>
    <submittedName>
        <fullName evidence="4">Type III-B CRISPR-associated protein Cas10/Cmr2</fullName>
    </submittedName>
</protein>
<evidence type="ECO:0000256" key="1">
    <source>
        <dbReference type="ARBA" id="ARBA00022741"/>
    </source>
</evidence>
<dbReference type="OrthoDB" id="9758700at2"/>
<keyword evidence="2" id="KW-0051">Antiviral defense</keyword>
<dbReference type="Pfam" id="PF12469">
    <property type="entry name" value="Cmr2_N"/>
    <property type="match status" value="1"/>
</dbReference>
<reference evidence="4 5" key="1">
    <citation type="submission" date="2018-04" db="EMBL/GenBank/DDBJ databases">
        <title>Complete genome sequence of Hydrogenophilus thermoluteolus TH-1.</title>
        <authorList>
            <person name="Arai H."/>
        </authorList>
    </citation>
    <scope>NUCLEOTIDE SEQUENCE [LARGE SCALE GENOMIC DNA]</scope>
    <source>
        <strain evidence="4 5">TH-1</strain>
    </source>
</reference>
<dbReference type="InterPro" id="IPR054767">
    <property type="entry name" value="Cas10-Cmr2_palm2"/>
</dbReference>
<dbReference type="Pfam" id="PF22335">
    <property type="entry name" value="Cas10-Cmr2_palm2"/>
    <property type="match status" value="1"/>
</dbReference>
<dbReference type="NCBIfam" id="TIGR02577">
    <property type="entry name" value="cas_TM1794_Cmr2"/>
    <property type="match status" value="1"/>
</dbReference>
<dbReference type="Gene3D" id="3.30.70.2220">
    <property type="entry name" value="CRISPR-Cas system, Cmr2 subunit, D1 domain, cysteine cluster"/>
    <property type="match status" value="1"/>
</dbReference>
<dbReference type="GO" id="GO:0051607">
    <property type="term" value="P:defense response to virus"/>
    <property type="evidence" value="ECO:0007669"/>
    <property type="project" value="UniProtKB-KW"/>
</dbReference>
<evidence type="ECO:0000313" key="4">
    <source>
        <dbReference type="EMBL" id="BBD76991.1"/>
    </source>
</evidence>
<dbReference type="InterPro" id="IPR043128">
    <property type="entry name" value="Rev_trsase/Diguanyl_cyclase"/>
</dbReference>
<dbReference type="InterPro" id="IPR038242">
    <property type="entry name" value="Cmr2_N"/>
</dbReference>
<dbReference type="EMBL" id="AP018558">
    <property type="protein sequence ID" value="BBD76991.1"/>
    <property type="molecule type" value="Genomic_DNA"/>
</dbReference>
<accession>A0A2Z6DWZ8</accession>
<dbReference type="Gene3D" id="3.30.70.270">
    <property type="match status" value="1"/>
</dbReference>
<feature type="domain" description="GGDEF" evidence="3">
    <location>
        <begin position="626"/>
        <end position="827"/>
    </location>
</feature>
<dbReference type="KEGG" id="htl:HPTL_0723"/>
<dbReference type="InterPro" id="IPR000160">
    <property type="entry name" value="GGDEF_dom"/>
</dbReference>
<keyword evidence="1" id="KW-0547">Nucleotide-binding</keyword>
<dbReference type="GO" id="GO:0000166">
    <property type="term" value="F:nucleotide binding"/>
    <property type="evidence" value="ECO:0007669"/>
    <property type="project" value="UniProtKB-KW"/>
</dbReference>
<dbReference type="AlphaFoldDB" id="A0A2Z6DWZ8"/>
<gene>
    <name evidence="4" type="ORF">HPTL_0723</name>
</gene>
<proteinExistence type="predicted"/>
<evidence type="ECO:0000313" key="5">
    <source>
        <dbReference type="Proteomes" id="UP000262004"/>
    </source>
</evidence>
<dbReference type="RefSeq" id="WP_119334776.1">
    <property type="nucleotide sequence ID" value="NZ_AP018558.1"/>
</dbReference>